<evidence type="ECO:0000256" key="3">
    <source>
        <dbReference type="ARBA" id="ARBA00023096"/>
    </source>
</evidence>
<dbReference type="CDD" id="cd00003">
    <property type="entry name" value="PNPsynthase"/>
    <property type="match status" value="1"/>
</dbReference>
<comment type="similarity">
    <text evidence="4">Belongs to the PNP synthase family.</text>
</comment>
<feature type="active site" description="Proton donor" evidence="4">
    <location>
        <position position="183"/>
    </location>
</feature>
<name>I1VX37_9GAMM</name>
<dbReference type="PANTHER" id="PTHR30456">
    <property type="entry name" value="PYRIDOXINE 5'-PHOSPHATE SYNTHASE"/>
    <property type="match status" value="1"/>
</dbReference>
<dbReference type="PANTHER" id="PTHR30456:SF0">
    <property type="entry name" value="PYRIDOXINE 5'-PHOSPHATE SYNTHASE"/>
    <property type="match status" value="1"/>
</dbReference>
<dbReference type="EC" id="2.6.99.2" evidence="4 5"/>
<dbReference type="GO" id="GO:0005829">
    <property type="term" value="C:cytosol"/>
    <property type="evidence" value="ECO:0007669"/>
    <property type="project" value="TreeGrafter"/>
</dbReference>
<dbReference type="EMBL" id="JQ437497">
    <property type="protein sequence ID" value="AFI55136.1"/>
    <property type="molecule type" value="Genomic_DNA"/>
</dbReference>
<comment type="catalytic activity">
    <reaction evidence="4">
        <text>3-amino-2-oxopropyl phosphate + 1-deoxy-D-xylulose 5-phosphate = pyridoxine 5'-phosphate + phosphate + 2 H2O + H(+)</text>
        <dbReference type="Rhea" id="RHEA:15265"/>
        <dbReference type="ChEBI" id="CHEBI:15377"/>
        <dbReference type="ChEBI" id="CHEBI:15378"/>
        <dbReference type="ChEBI" id="CHEBI:43474"/>
        <dbReference type="ChEBI" id="CHEBI:57279"/>
        <dbReference type="ChEBI" id="CHEBI:57792"/>
        <dbReference type="ChEBI" id="CHEBI:58589"/>
        <dbReference type="EC" id="2.6.99.2"/>
    </reaction>
</comment>
<feature type="binding site" evidence="4">
    <location>
        <begin position="2"/>
        <end position="3"/>
    </location>
    <ligand>
        <name>1-deoxy-D-xylulose 5-phosphate</name>
        <dbReference type="ChEBI" id="CHEBI:57792"/>
    </ligand>
</feature>
<keyword evidence="2 4" id="KW-0808">Transferase</keyword>
<comment type="pathway">
    <text evidence="4">Cofactor biosynthesis; pyridoxine 5'-phosphate biosynthesis; pyridoxine 5'-phosphate from D-erythrose 4-phosphate: step 5/5.</text>
</comment>
<proteinExistence type="inferred from homology"/>
<dbReference type="Gene3D" id="3.20.20.70">
    <property type="entry name" value="Aldolase class I"/>
    <property type="match status" value="1"/>
</dbReference>
<evidence type="ECO:0000256" key="4">
    <source>
        <dbReference type="HAMAP-Rule" id="MF_00279"/>
    </source>
</evidence>
<evidence type="ECO:0000256" key="2">
    <source>
        <dbReference type="ARBA" id="ARBA00022679"/>
    </source>
</evidence>
<protein>
    <recommendedName>
        <fullName evidence="4 5">Pyridoxine 5'-phosphate synthase</fullName>
        <shortName evidence="4">PNP synthase</shortName>
        <ecNumber evidence="4 5">2.6.99.2</ecNumber>
    </recommendedName>
</protein>
<accession>I1VX37</accession>
<dbReference type="InterPro" id="IPR004569">
    <property type="entry name" value="PyrdxlP_synth_PdxJ"/>
</dbReference>
<comment type="function">
    <text evidence="4">Catalyzes the complicated ring closure reaction between the two acyclic compounds 1-deoxy-D-xylulose-5-phosphate (DXP) and 3-amino-2-oxopropyl phosphate (1-amino-acetone-3-phosphate or AAP) to form pyridoxine 5'-phosphate (PNP) and inorganic phosphate.</text>
</comment>
<dbReference type="NCBIfam" id="NF003625">
    <property type="entry name" value="PRK05265.1-3"/>
    <property type="match status" value="1"/>
</dbReference>
<dbReference type="AlphaFoldDB" id="I1VX37"/>
<dbReference type="GO" id="GO:0008615">
    <property type="term" value="P:pyridoxine biosynthetic process"/>
    <property type="evidence" value="ECO:0007669"/>
    <property type="project" value="UniProtKB-UniRule"/>
</dbReference>
<reference evidence="6" key="1">
    <citation type="journal article" date="2013" name="Microbiology">
        <title>Genetic and phenotypic analysis of the GacS/GacA system in the moderate halophile Halomonas anticariensis.</title>
        <authorList>
            <person name="Tahrioui A."/>
            <person name="Quesada E."/>
            <person name="Llamas I."/>
        </authorList>
    </citation>
    <scope>NUCLEOTIDE SEQUENCE</scope>
    <source>
        <strain evidence="6">FP35</strain>
    </source>
</reference>
<dbReference type="Pfam" id="PF03740">
    <property type="entry name" value="PdxJ"/>
    <property type="match status" value="1"/>
</dbReference>
<gene>
    <name evidence="4 6" type="primary">pdxJ</name>
</gene>
<dbReference type="FunFam" id="3.20.20.70:FF:000042">
    <property type="entry name" value="Pyridoxine 5'-phosphate synthase"/>
    <property type="match status" value="1"/>
</dbReference>
<dbReference type="NCBIfam" id="NF003623">
    <property type="entry name" value="PRK05265.1-1"/>
    <property type="match status" value="1"/>
</dbReference>
<feature type="binding site" evidence="4">
    <location>
        <begin position="205"/>
        <end position="206"/>
    </location>
    <ligand>
        <name>3-amino-2-oxopropyl phosphate</name>
        <dbReference type="ChEBI" id="CHEBI:57279"/>
    </ligand>
</feature>
<feature type="site" description="Transition state stabilizer" evidence="4">
    <location>
        <position position="144"/>
    </location>
</feature>
<feature type="binding site" evidence="4">
    <location>
        <position position="93"/>
    </location>
    <ligand>
        <name>1-deoxy-D-xylulose 5-phosphate</name>
        <dbReference type="ChEBI" id="CHEBI:57792"/>
    </ligand>
</feature>
<dbReference type="UniPathway" id="UPA00244">
    <property type="reaction ID" value="UER00313"/>
</dbReference>
<feature type="binding site" evidence="4">
    <location>
        <position position="11"/>
    </location>
    <ligand>
        <name>3-amino-2-oxopropyl phosphate</name>
        <dbReference type="ChEBI" id="CHEBI:57279"/>
    </ligand>
</feature>
<keyword evidence="1 4" id="KW-0963">Cytoplasm</keyword>
<dbReference type="NCBIfam" id="NF003627">
    <property type="entry name" value="PRK05265.1-5"/>
    <property type="match status" value="1"/>
</dbReference>
<evidence type="ECO:0000256" key="1">
    <source>
        <dbReference type="ARBA" id="ARBA00022490"/>
    </source>
</evidence>
<comment type="caution">
    <text evidence="4">Lacks conserved residue(s) required for the propagation of feature annotation.</text>
</comment>
<organism evidence="6">
    <name type="scientific">Litchfieldella anticariensis</name>
    <dbReference type="NCBI Taxonomy" id="258591"/>
    <lineage>
        <taxon>Bacteria</taxon>
        <taxon>Pseudomonadati</taxon>
        <taxon>Pseudomonadota</taxon>
        <taxon>Gammaproteobacteria</taxon>
        <taxon>Oceanospirillales</taxon>
        <taxon>Halomonadaceae</taxon>
        <taxon>Litchfieldella</taxon>
    </lineage>
</organism>
<dbReference type="NCBIfam" id="TIGR00559">
    <property type="entry name" value="pdxJ"/>
    <property type="match status" value="1"/>
</dbReference>
<feature type="binding site" evidence="4">
    <location>
        <position position="38"/>
    </location>
    <ligand>
        <name>1-deoxy-D-xylulose 5-phosphate</name>
        <dbReference type="ChEBI" id="CHEBI:57792"/>
    </ligand>
</feature>
<feature type="active site" description="Proton acceptor" evidence="4">
    <location>
        <position position="36"/>
    </location>
</feature>
<feature type="binding site" evidence="4">
    <location>
        <position position="43"/>
    </location>
    <ligand>
        <name>1-deoxy-D-xylulose 5-phosphate</name>
        <dbReference type="ChEBI" id="CHEBI:57792"/>
    </ligand>
</feature>
<dbReference type="InterPro" id="IPR013785">
    <property type="entry name" value="Aldolase_TIM"/>
</dbReference>
<dbReference type="HAMAP" id="MF_00279">
    <property type="entry name" value="PdxJ"/>
    <property type="match status" value="1"/>
</dbReference>
<sequence>MDHVATLRQSRGTRYPDPVQAALLAEEAGADGITVHLREDRRHIQERDVRLLQEVLNTRMNLEMAVTEEMIALAEEVCPPHVCLVPEKREELTTEGGLDVVGNREIITMACERLAAAGCEVSLFIDPEPEQIRAAYAVGAPVIELHTGAYAEARGAAACLEHARIAAAAELAGELGLTVNAGHGLNYHNVEAIAAIPGLHELNIGHAIIARALFVGLKEAVAEMKRLAIAGQEAAWSQRSMTTNTAPAVVVVHDHRHRHRSGEHRAFCHCHGAAW</sequence>
<dbReference type="InterPro" id="IPR036130">
    <property type="entry name" value="Pyridoxine-5'_phos_synth"/>
</dbReference>
<feature type="active site" description="Proton acceptor" evidence="4">
    <location>
        <position position="63"/>
    </location>
</feature>
<evidence type="ECO:0000313" key="6">
    <source>
        <dbReference type="EMBL" id="AFI55136.1"/>
    </source>
</evidence>
<feature type="binding site" evidence="4">
    <location>
        <position position="184"/>
    </location>
    <ligand>
        <name>3-amino-2-oxopropyl phosphate</name>
        <dbReference type="ChEBI" id="CHEBI:57279"/>
    </ligand>
</feature>
<dbReference type="SUPFAM" id="SSF63892">
    <property type="entry name" value="Pyridoxine 5'-phosphate synthase"/>
    <property type="match status" value="1"/>
</dbReference>
<dbReference type="GO" id="GO:0033856">
    <property type="term" value="F:pyridoxine 5'-phosphate synthase activity"/>
    <property type="evidence" value="ECO:0007669"/>
    <property type="project" value="UniProtKB-UniRule"/>
</dbReference>
<evidence type="ECO:0000256" key="5">
    <source>
        <dbReference type="NCBIfam" id="TIGR00559"/>
    </source>
</evidence>
<comment type="subunit">
    <text evidence="4">Homooctamer; tetramer of dimers.</text>
</comment>
<keyword evidence="3 4" id="KW-0664">Pyridoxine biosynthesis</keyword>
<comment type="subcellular location">
    <subcellularLocation>
        <location evidence="4">Cytoplasm</location>
    </subcellularLocation>
</comment>